<proteinExistence type="predicted"/>
<protein>
    <submittedName>
        <fullName evidence="1">Uncharacterized protein</fullName>
    </submittedName>
</protein>
<dbReference type="Proteomes" id="UP000221024">
    <property type="component" value="Unassembled WGS sequence"/>
</dbReference>
<reference evidence="1 2" key="1">
    <citation type="submission" date="2017-10" db="EMBL/GenBank/DDBJ databases">
        <title>Draft genome of Longimonas halophila.</title>
        <authorList>
            <person name="Goh K.M."/>
            <person name="Shamsir M.S."/>
            <person name="Lim S.W."/>
        </authorList>
    </citation>
    <scope>NUCLEOTIDE SEQUENCE [LARGE SCALE GENOMIC DNA]</scope>
    <source>
        <strain evidence="1 2">KCTC 42399</strain>
    </source>
</reference>
<evidence type="ECO:0000313" key="2">
    <source>
        <dbReference type="Proteomes" id="UP000221024"/>
    </source>
</evidence>
<keyword evidence="2" id="KW-1185">Reference proteome</keyword>
<gene>
    <name evidence="1" type="ORF">CRI93_03315</name>
</gene>
<comment type="caution">
    <text evidence="1">The sequence shown here is derived from an EMBL/GenBank/DDBJ whole genome shotgun (WGS) entry which is preliminary data.</text>
</comment>
<organism evidence="1 2">
    <name type="scientific">Longimonas halophila</name>
    <dbReference type="NCBI Taxonomy" id="1469170"/>
    <lineage>
        <taxon>Bacteria</taxon>
        <taxon>Pseudomonadati</taxon>
        <taxon>Rhodothermota</taxon>
        <taxon>Rhodothermia</taxon>
        <taxon>Rhodothermales</taxon>
        <taxon>Salisaetaceae</taxon>
        <taxon>Longimonas</taxon>
    </lineage>
</organism>
<accession>A0A2H3P819</accession>
<name>A0A2H3P819_9BACT</name>
<dbReference type="AlphaFoldDB" id="A0A2H3P819"/>
<evidence type="ECO:0000313" key="1">
    <source>
        <dbReference type="EMBL" id="PEN08798.1"/>
    </source>
</evidence>
<dbReference type="EMBL" id="PDEP01000002">
    <property type="protein sequence ID" value="PEN08798.1"/>
    <property type="molecule type" value="Genomic_DNA"/>
</dbReference>
<sequence length="143" mass="16945">MAIKVKYDDIAFAFDFVSSDRPYINEAYLSKETETLYYDSPYADDDMFDTPPENVISTDDYIQIPHKNDLNLGYRLVRTFVRIHIPEEMSQVALFFNAPGAYARFKDLLKREDLLQEWYQFEADRTESKLRSWCELKGIELED</sequence>